<proteinExistence type="predicted"/>
<feature type="compositionally biased region" description="Polar residues" evidence="1">
    <location>
        <begin position="89"/>
        <end position="106"/>
    </location>
</feature>
<name>A0A9W4K1P1_9EURO</name>
<evidence type="ECO:0000313" key="3">
    <source>
        <dbReference type="EMBL" id="CAG8425644.1"/>
    </source>
</evidence>
<dbReference type="EMBL" id="CAJVPG010000131">
    <property type="protein sequence ID" value="CAG8358928.1"/>
    <property type="molecule type" value="Genomic_DNA"/>
</dbReference>
<evidence type="ECO:0000313" key="4">
    <source>
        <dbReference type="Proteomes" id="UP001152646"/>
    </source>
</evidence>
<dbReference type="Proteomes" id="UP001152646">
    <property type="component" value="Unassembled WGS sequence"/>
</dbReference>
<organism evidence="3 4">
    <name type="scientific">Penicillium salamii</name>
    <dbReference type="NCBI Taxonomy" id="1612424"/>
    <lineage>
        <taxon>Eukaryota</taxon>
        <taxon>Fungi</taxon>
        <taxon>Dikarya</taxon>
        <taxon>Ascomycota</taxon>
        <taxon>Pezizomycotina</taxon>
        <taxon>Eurotiomycetes</taxon>
        <taxon>Eurotiomycetidae</taxon>
        <taxon>Eurotiales</taxon>
        <taxon>Aspergillaceae</taxon>
        <taxon>Penicillium</taxon>
    </lineage>
</organism>
<sequence length="106" mass="11620">MVSVLQCLNADECSRNEGSLDALIRPIRVPSANEASADREPVTVRHSAPNEPPQSQRPQRSMGSPRVSVDQSGPRRSARVARAHLPRDPSTSPLRRSARLSSTQRD</sequence>
<evidence type="ECO:0000256" key="1">
    <source>
        <dbReference type="SAM" id="MobiDB-lite"/>
    </source>
</evidence>
<keyword evidence="5" id="KW-1185">Reference proteome</keyword>
<evidence type="ECO:0000313" key="2">
    <source>
        <dbReference type="EMBL" id="CAG8358928.1"/>
    </source>
</evidence>
<feature type="region of interest" description="Disordered" evidence="1">
    <location>
        <begin position="30"/>
        <end position="106"/>
    </location>
</feature>
<dbReference type="EMBL" id="CAJVPA010000253">
    <property type="protein sequence ID" value="CAG8425644.1"/>
    <property type="molecule type" value="Genomic_DNA"/>
</dbReference>
<dbReference type="OrthoDB" id="4323916at2759"/>
<protein>
    <submittedName>
        <fullName evidence="3">Uncharacterized protein</fullName>
    </submittedName>
</protein>
<dbReference type="Proteomes" id="UP001152649">
    <property type="component" value="Unassembled WGS sequence"/>
</dbReference>
<comment type="caution">
    <text evidence="3">The sequence shown here is derived from an EMBL/GenBank/DDBJ whole genome shotgun (WGS) entry which is preliminary data.</text>
</comment>
<reference evidence="3" key="1">
    <citation type="submission" date="2021-07" db="EMBL/GenBank/DDBJ databases">
        <authorList>
            <person name="Branca A.L. A."/>
        </authorList>
    </citation>
    <scope>NUCLEOTIDE SEQUENCE</scope>
</reference>
<accession>A0A9W4K1P1</accession>
<feature type="compositionally biased region" description="Polar residues" evidence="1">
    <location>
        <begin position="53"/>
        <end position="62"/>
    </location>
</feature>
<evidence type="ECO:0000313" key="5">
    <source>
        <dbReference type="Proteomes" id="UP001152649"/>
    </source>
</evidence>
<gene>
    <name evidence="3" type="ORF">PSALAMII_LOCUS10694</name>
    <name evidence="2" type="ORF">PSALAMII_LOCUS3590</name>
</gene>
<dbReference type="AlphaFoldDB" id="A0A9W4K1P1"/>